<comment type="caution">
    <text evidence="4">The sequence shown here is derived from an EMBL/GenBank/DDBJ whole genome shotgun (WGS) entry which is preliminary data.</text>
</comment>
<dbReference type="InterPro" id="IPR036691">
    <property type="entry name" value="Endo/exonu/phosph_ase_sf"/>
</dbReference>
<accession>A0A9N7MHW9</accession>
<dbReference type="Gene3D" id="3.60.10.10">
    <property type="entry name" value="Endonuclease/exonuclease/phosphatase"/>
    <property type="match status" value="1"/>
</dbReference>
<dbReference type="InterPro" id="IPR005135">
    <property type="entry name" value="Endo/exonuclease/phosphatase"/>
</dbReference>
<evidence type="ECO:0000313" key="5">
    <source>
        <dbReference type="Proteomes" id="UP001153555"/>
    </source>
</evidence>
<dbReference type="Pfam" id="PF03372">
    <property type="entry name" value="Exo_endo_phos"/>
    <property type="match status" value="1"/>
</dbReference>
<dbReference type="OrthoDB" id="913635at2759"/>
<feature type="domain" description="Endonuclease/exonuclease/phosphatase" evidence="3">
    <location>
        <begin position="83"/>
        <end position="270"/>
    </location>
</feature>
<keyword evidence="5" id="KW-1185">Reference proteome</keyword>
<feature type="coiled-coil region" evidence="1">
    <location>
        <begin position="370"/>
        <end position="397"/>
    </location>
</feature>
<organism evidence="4 5">
    <name type="scientific">Striga hermonthica</name>
    <name type="common">Purple witchweed</name>
    <name type="synonym">Buchnera hermonthica</name>
    <dbReference type="NCBI Taxonomy" id="68872"/>
    <lineage>
        <taxon>Eukaryota</taxon>
        <taxon>Viridiplantae</taxon>
        <taxon>Streptophyta</taxon>
        <taxon>Embryophyta</taxon>
        <taxon>Tracheophyta</taxon>
        <taxon>Spermatophyta</taxon>
        <taxon>Magnoliopsida</taxon>
        <taxon>eudicotyledons</taxon>
        <taxon>Gunneridae</taxon>
        <taxon>Pentapetalae</taxon>
        <taxon>asterids</taxon>
        <taxon>lamiids</taxon>
        <taxon>Lamiales</taxon>
        <taxon>Orobanchaceae</taxon>
        <taxon>Buchnereae</taxon>
        <taxon>Striga</taxon>
    </lineage>
</organism>
<dbReference type="PANTHER" id="PTHR33710:SF79">
    <property type="entry name" value="OS06G0205337 PROTEIN"/>
    <property type="match status" value="1"/>
</dbReference>
<dbReference type="PANTHER" id="PTHR33710">
    <property type="entry name" value="BNAC02G09200D PROTEIN"/>
    <property type="match status" value="1"/>
</dbReference>
<gene>
    <name evidence="4" type="ORF">SHERM_12239</name>
</gene>
<dbReference type="AlphaFoldDB" id="A0A9N7MHW9"/>
<evidence type="ECO:0000313" key="4">
    <source>
        <dbReference type="EMBL" id="CAA0810691.1"/>
    </source>
</evidence>
<protein>
    <recommendedName>
        <fullName evidence="3">Endonuclease/exonuclease/phosphatase domain-containing protein</fullName>
    </recommendedName>
</protein>
<evidence type="ECO:0000256" key="1">
    <source>
        <dbReference type="SAM" id="Coils"/>
    </source>
</evidence>
<evidence type="ECO:0000256" key="2">
    <source>
        <dbReference type="SAM" id="MobiDB-lite"/>
    </source>
</evidence>
<feature type="region of interest" description="Disordered" evidence="2">
    <location>
        <begin position="20"/>
        <end position="41"/>
    </location>
</feature>
<dbReference type="Proteomes" id="UP001153555">
    <property type="component" value="Unassembled WGS sequence"/>
</dbReference>
<dbReference type="EMBL" id="CACSLK010006441">
    <property type="protein sequence ID" value="CAA0810691.1"/>
    <property type="molecule type" value="Genomic_DNA"/>
</dbReference>
<name>A0A9N7MHW9_STRHE</name>
<keyword evidence="1" id="KW-0175">Coiled coil</keyword>
<evidence type="ECO:0000259" key="3">
    <source>
        <dbReference type="Pfam" id="PF03372"/>
    </source>
</evidence>
<proteinExistence type="predicted"/>
<sequence length="452" mass="53174">MYSPSKVTLVQATLSSISKGEQRKRWKRKPTQNTSDIPLEGPGKRIMVVEDVVMEDNTCSIIEAATSAQQRRREQWVVFVGTCEGWGILAYNIRYHLSLSGNFVVDCSGFNGGLMLLWSDRWKVEIKSFSVGHIDAVIEDQEFRRWQFTGFYGQPKAVNRHHMWNLIRRLKPLSNLPWLCGGDFNETLLLEERCGGAFRNQAYSRAFQQILIDCNLDNIPFKGFPFTWNNKRKRAVNIQAHLDRFLASDDWLNLFSESWSEHLPFFSSDHKPILIHSEERQAHAPVSKNCQVRFEPFWLKEHGYFDVVRESWSRGPSSPFRRQKNFKFSSSLSDCRKRLQKWSKKSFSGWKQILEKKEKRLQQLYESPDSLNLMAMIKELESEIQRLQCREKGFRKQRARIDWLNKGDCNTRFFHSRAKARFSANRIDKLKNEQGEWTRSEQYIGELVSTFF</sequence>
<dbReference type="GO" id="GO:0003824">
    <property type="term" value="F:catalytic activity"/>
    <property type="evidence" value="ECO:0007669"/>
    <property type="project" value="InterPro"/>
</dbReference>
<dbReference type="SUPFAM" id="SSF56219">
    <property type="entry name" value="DNase I-like"/>
    <property type="match status" value="1"/>
</dbReference>
<reference evidence="4" key="1">
    <citation type="submission" date="2019-12" db="EMBL/GenBank/DDBJ databases">
        <authorList>
            <person name="Scholes J."/>
        </authorList>
    </citation>
    <scope>NUCLEOTIDE SEQUENCE</scope>
</reference>